<dbReference type="Proteomes" id="UP000187412">
    <property type="component" value="Unassembled WGS sequence"/>
</dbReference>
<dbReference type="InterPro" id="IPR024265">
    <property type="entry name" value="DUF3788"/>
</dbReference>
<keyword evidence="2" id="KW-1185">Reference proteome</keyword>
<dbReference type="Pfam" id="PF12663">
    <property type="entry name" value="DUF3788"/>
    <property type="match status" value="1"/>
</dbReference>
<organism evidence="1 2">
    <name type="scientific">Paenibacillus borealis</name>
    <dbReference type="NCBI Taxonomy" id="160799"/>
    <lineage>
        <taxon>Bacteria</taxon>
        <taxon>Bacillati</taxon>
        <taxon>Bacillota</taxon>
        <taxon>Bacilli</taxon>
        <taxon>Bacillales</taxon>
        <taxon>Paenibacillaceae</taxon>
        <taxon>Paenibacillus</taxon>
    </lineage>
</organism>
<name>A0ABX3H2W8_PAEBO</name>
<gene>
    <name evidence="1" type="ORF">BSK56_26145</name>
</gene>
<sequence length="145" mass="17076">MNSQRLCDKEVVPTEEQIYTFLGAEAKQAWIELSRFAEQNYDHQPELNFGGKNYGWNVRYRRSGKTLFAMFPEKEGFTVLLVLGKKEIEAYTARMEEFGAYFKSVYEAAAQFHDGRWLWIKVHSIDELKDIEQMILIKKKPKKRG</sequence>
<dbReference type="RefSeq" id="WP_076113426.1">
    <property type="nucleotide sequence ID" value="NZ_MPTB01000042.1"/>
</dbReference>
<evidence type="ECO:0008006" key="3">
    <source>
        <dbReference type="Google" id="ProtNLM"/>
    </source>
</evidence>
<evidence type="ECO:0000313" key="1">
    <source>
        <dbReference type="EMBL" id="OMD41958.1"/>
    </source>
</evidence>
<evidence type="ECO:0000313" key="2">
    <source>
        <dbReference type="Proteomes" id="UP000187412"/>
    </source>
</evidence>
<accession>A0ABX3H2W8</accession>
<protein>
    <recommendedName>
        <fullName evidence="3">DUF3788 domain-containing protein</fullName>
    </recommendedName>
</protein>
<reference evidence="1 2" key="1">
    <citation type="submission" date="2016-10" db="EMBL/GenBank/DDBJ databases">
        <title>Paenibacillus species isolates.</title>
        <authorList>
            <person name="Beno S.M."/>
        </authorList>
    </citation>
    <scope>NUCLEOTIDE SEQUENCE [LARGE SCALE GENOMIC DNA]</scope>
    <source>
        <strain evidence="1 2">FSL H7-0744</strain>
    </source>
</reference>
<dbReference type="EMBL" id="MPTB01000042">
    <property type="protein sequence ID" value="OMD41958.1"/>
    <property type="molecule type" value="Genomic_DNA"/>
</dbReference>
<proteinExistence type="predicted"/>
<comment type="caution">
    <text evidence="1">The sequence shown here is derived from an EMBL/GenBank/DDBJ whole genome shotgun (WGS) entry which is preliminary data.</text>
</comment>